<evidence type="ECO:0000313" key="5">
    <source>
        <dbReference type="EMBL" id="PQA55621.1"/>
    </source>
</evidence>
<dbReference type="Gene3D" id="1.10.260.40">
    <property type="entry name" value="lambda repressor-like DNA-binding domains"/>
    <property type="match status" value="1"/>
</dbReference>
<dbReference type="InterPro" id="IPR028082">
    <property type="entry name" value="Peripla_BP_I"/>
</dbReference>
<dbReference type="PROSITE" id="PS50932">
    <property type="entry name" value="HTH_LACI_2"/>
    <property type="match status" value="1"/>
</dbReference>
<keyword evidence="3" id="KW-0804">Transcription</keyword>
<dbReference type="Gene3D" id="3.40.50.2300">
    <property type="match status" value="2"/>
</dbReference>
<dbReference type="AlphaFoldDB" id="A0A2S7IHY6"/>
<gene>
    <name evidence="5" type="ORF">C5O19_19615</name>
</gene>
<dbReference type="SUPFAM" id="SSF47413">
    <property type="entry name" value="lambda repressor-like DNA-binding domains"/>
    <property type="match status" value="1"/>
</dbReference>
<dbReference type="SUPFAM" id="SSF53822">
    <property type="entry name" value="Periplasmic binding protein-like I"/>
    <property type="match status" value="1"/>
</dbReference>
<dbReference type="GO" id="GO:0000976">
    <property type="term" value="F:transcription cis-regulatory region binding"/>
    <property type="evidence" value="ECO:0007669"/>
    <property type="project" value="TreeGrafter"/>
</dbReference>
<dbReference type="EMBL" id="PTRA01000004">
    <property type="protein sequence ID" value="PQA55621.1"/>
    <property type="molecule type" value="Genomic_DNA"/>
</dbReference>
<dbReference type="Pfam" id="PF13407">
    <property type="entry name" value="Peripla_BP_4"/>
    <property type="match status" value="1"/>
</dbReference>
<evidence type="ECO:0000256" key="3">
    <source>
        <dbReference type="ARBA" id="ARBA00023163"/>
    </source>
</evidence>
<evidence type="ECO:0000259" key="4">
    <source>
        <dbReference type="PROSITE" id="PS50932"/>
    </source>
</evidence>
<keyword evidence="1" id="KW-0805">Transcription regulation</keyword>
<dbReference type="InterPro" id="IPR025997">
    <property type="entry name" value="SBP_2_dom"/>
</dbReference>
<evidence type="ECO:0000256" key="1">
    <source>
        <dbReference type="ARBA" id="ARBA00023015"/>
    </source>
</evidence>
<name>A0A2S7IHY6_9BACT</name>
<dbReference type="InterPro" id="IPR010982">
    <property type="entry name" value="Lambda_DNA-bd_dom_sf"/>
</dbReference>
<evidence type="ECO:0000256" key="2">
    <source>
        <dbReference type="ARBA" id="ARBA00023125"/>
    </source>
</evidence>
<dbReference type="CDD" id="cd01392">
    <property type="entry name" value="HTH_LacI"/>
    <property type="match status" value="1"/>
</dbReference>
<organism evidence="5 6">
    <name type="scientific">Siphonobacter curvatus</name>
    <dbReference type="NCBI Taxonomy" id="2094562"/>
    <lineage>
        <taxon>Bacteria</taxon>
        <taxon>Pseudomonadati</taxon>
        <taxon>Bacteroidota</taxon>
        <taxon>Cytophagia</taxon>
        <taxon>Cytophagales</taxon>
        <taxon>Cytophagaceae</taxon>
        <taxon>Siphonobacter</taxon>
    </lineage>
</organism>
<dbReference type="Pfam" id="PF00356">
    <property type="entry name" value="LacI"/>
    <property type="match status" value="1"/>
</dbReference>
<accession>A0A2S7IHY6</accession>
<dbReference type="OrthoDB" id="628703at2"/>
<evidence type="ECO:0000313" key="6">
    <source>
        <dbReference type="Proteomes" id="UP000239590"/>
    </source>
</evidence>
<dbReference type="PANTHER" id="PTHR30146:SF144">
    <property type="entry name" value="LACI-FAMILY TRANSCRIPTION REGULATOR"/>
    <property type="match status" value="1"/>
</dbReference>
<dbReference type="PANTHER" id="PTHR30146">
    <property type="entry name" value="LACI-RELATED TRANSCRIPTIONAL REPRESSOR"/>
    <property type="match status" value="1"/>
</dbReference>
<dbReference type="CDD" id="cd06307">
    <property type="entry name" value="PBP1_sugar_binding"/>
    <property type="match status" value="1"/>
</dbReference>
<protein>
    <recommendedName>
        <fullName evidence="4">HTH lacI-type domain-containing protein</fullName>
    </recommendedName>
</protein>
<dbReference type="InterPro" id="IPR000843">
    <property type="entry name" value="HTH_LacI"/>
</dbReference>
<proteinExistence type="predicted"/>
<feature type="domain" description="HTH lacI-type" evidence="4">
    <location>
        <begin position="1"/>
        <end position="36"/>
    </location>
</feature>
<comment type="caution">
    <text evidence="5">The sequence shown here is derived from an EMBL/GenBank/DDBJ whole genome shotgun (WGS) entry which is preliminary data.</text>
</comment>
<sequence length="326" mass="37545">MLHNRGGVSQETRERILKAIEELNYQPNLLASRLKSTKEYVVAVLLPQATKEIPFWHDHILGVEQAEKEIRQLEVTTKVFYFDQNSEDSFRERVNEIMADTVDGVFMVPVFYEEAIRLLRHCQKSQVPCLLFDTNLPDETGVRYIGQNAYDSGYLAAELLSYCIPSDGTILLANIVQEHDNHLQFAKREEGFLAFFRETSLTTELIRFESRRGFSQEIAQQLAEVIRQTPNLNGIFTINGVQHVAQVLEQQGFTDYRLIGYDVIPETIHFLGNGTIHFLISQQPKMQAYEGIKLLSQSILLKKDLPESYYLPIDIVMKSNLKYHVK</sequence>
<dbReference type="SMART" id="SM00354">
    <property type="entry name" value="HTH_LACI"/>
    <property type="match status" value="1"/>
</dbReference>
<dbReference type="Proteomes" id="UP000239590">
    <property type="component" value="Unassembled WGS sequence"/>
</dbReference>
<keyword evidence="6" id="KW-1185">Reference proteome</keyword>
<reference evidence="6" key="1">
    <citation type="submission" date="2018-02" db="EMBL/GenBank/DDBJ databases">
        <title>Genome sequencing of Solimonas sp. HR-BB.</title>
        <authorList>
            <person name="Lee Y."/>
            <person name="Jeon C.O."/>
        </authorList>
    </citation>
    <scope>NUCLEOTIDE SEQUENCE [LARGE SCALE GENOMIC DNA]</scope>
    <source>
        <strain evidence="6">HR-U</strain>
    </source>
</reference>
<keyword evidence="2" id="KW-0238">DNA-binding</keyword>
<dbReference type="GO" id="GO:0003700">
    <property type="term" value="F:DNA-binding transcription factor activity"/>
    <property type="evidence" value="ECO:0007669"/>
    <property type="project" value="TreeGrafter"/>
</dbReference>